<keyword evidence="3" id="KW-1185">Reference proteome</keyword>
<evidence type="ECO:0000313" key="2">
    <source>
        <dbReference type="EMBL" id="RDV13545.1"/>
    </source>
</evidence>
<organism evidence="2 3">
    <name type="scientific">Pontibacter diazotrophicus</name>
    <dbReference type="NCBI Taxonomy" id="1400979"/>
    <lineage>
        <taxon>Bacteria</taxon>
        <taxon>Pseudomonadati</taxon>
        <taxon>Bacteroidota</taxon>
        <taxon>Cytophagia</taxon>
        <taxon>Cytophagales</taxon>
        <taxon>Hymenobacteraceae</taxon>
        <taxon>Pontibacter</taxon>
    </lineage>
</organism>
<evidence type="ECO:0008006" key="4">
    <source>
        <dbReference type="Google" id="ProtNLM"/>
    </source>
</evidence>
<evidence type="ECO:0000313" key="3">
    <source>
        <dbReference type="Proteomes" id="UP000256708"/>
    </source>
</evidence>
<dbReference type="AlphaFoldDB" id="A0A3D8L817"/>
<dbReference type="RefSeq" id="WP_115567085.1">
    <property type="nucleotide sequence ID" value="NZ_QRGR01000022.1"/>
</dbReference>
<dbReference type="EMBL" id="QRGR01000022">
    <property type="protein sequence ID" value="RDV13545.1"/>
    <property type="molecule type" value="Genomic_DNA"/>
</dbReference>
<evidence type="ECO:0000256" key="1">
    <source>
        <dbReference type="SAM" id="Coils"/>
    </source>
</evidence>
<comment type="caution">
    <text evidence="2">The sequence shown here is derived from an EMBL/GenBank/DDBJ whole genome shotgun (WGS) entry which is preliminary data.</text>
</comment>
<reference evidence="3" key="1">
    <citation type="submission" date="2018-08" db="EMBL/GenBank/DDBJ databases">
        <authorList>
            <person name="Liu Z.-W."/>
            <person name="Du Z.-J."/>
        </authorList>
    </citation>
    <scope>NUCLEOTIDE SEQUENCE [LARGE SCALE GENOMIC DNA]</scope>
    <source>
        <strain evidence="3">H4X</strain>
    </source>
</reference>
<name>A0A3D8L817_9BACT</name>
<feature type="coiled-coil region" evidence="1">
    <location>
        <begin position="19"/>
        <end position="46"/>
    </location>
</feature>
<keyword evidence="1" id="KW-0175">Coiled coil</keyword>
<gene>
    <name evidence="2" type="ORF">DXT99_18575</name>
</gene>
<sequence length="155" mass="17868">METLIQELEIKRRLLQECKKVLNLQIKAAKEAMEDAQQSAKDSQGDMMGDLESFRESCQIQRDMYARQLDELMTTMAMLRWINATKVNIKVSPGAVVRTELHNYFIGTSICEIKLEEDSYYAVSAMSPLYKAMAGKATGETFTFRDREYKILQVY</sequence>
<protein>
    <recommendedName>
        <fullName evidence="4">Transcription elongation factor</fullName>
    </recommendedName>
</protein>
<dbReference type="Proteomes" id="UP000256708">
    <property type="component" value="Unassembled WGS sequence"/>
</dbReference>
<accession>A0A3D8L817</accession>
<dbReference type="OrthoDB" id="667380at2"/>
<proteinExistence type="predicted"/>